<dbReference type="GO" id="GO:0003676">
    <property type="term" value="F:nucleic acid binding"/>
    <property type="evidence" value="ECO:0007669"/>
    <property type="project" value="InterPro"/>
</dbReference>
<dbReference type="InterPro" id="IPR047021">
    <property type="entry name" value="REXO1/3/4-like"/>
</dbReference>
<dbReference type="SMART" id="SM00479">
    <property type="entry name" value="EXOIII"/>
    <property type="match status" value="1"/>
</dbReference>
<evidence type="ECO:0000256" key="3">
    <source>
        <dbReference type="ARBA" id="ARBA00006357"/>
    </source>
</evidence>
<evidence type="ECO:0000256" key="1">
    <source>
        <dbReference type="ARBA" id="ARBA00004123"/>
    </source>
</evidence>
<dbReference type="Proteomes" id="UP000006853">
    <property type="component" value="Chromosome 1"/>
</dbReference>
<keyword evidence="9" id="KW-0539">Nucleus</keyword>
<reference key="2">
    <citation type="submission" date="2011-04" db="EMBL/GenBank/DDBJ databases">
        <title>High-quality genome sequence of Pichia pastoris CBS 7435.</title>
        <authorList>
            <person name="Kueberl A."/>
            <person name="Schneider J."/>
            <person name="Thallinger G.G."/>
            <person name="Anderl I."/>
            <person name="Wibberg D."/>
            <person name="Hajek T."/>
            <person name="Jaenicke S."/>
            <person name="Brinkrolf K."/>
            <person name="Goesmann A."/>
            <person name="Szczepanowski R."/>
            <person name="Puehler A."/>
            <person name="Schwab H."/>
            <person name="Glieder A."/>
            <person name="Pichler H."/>
        </authorList>
    </citation>
    <scope>NUCLEOTIDE SEQUENCE</scope>
    <source>
        <strain>CBS 7435</strain>
    </source>
</reference>
<evidence type="ECO:0000256" key="9">
    <source>
        <dbReference type="ARBA" id="ARBA00023242"/>
    </source>
</evidence>
<dbReference type="GO" id="GO:0006364">
    <property type="term" value="P:rRNA processing"/>
    <property type="evidence" value="ECO:0007669"/>
    <property type="project" value="UniProtKB-KW"/>
</dbReference>
<dbReference type="EMBL" id="FR839628">
    <property type="protein sequence ID" value="CCA36840.1"/>
    <property type="molecule type" value="Genomic_DNA"/>
</dbReference>
<protein>
    <recommendedName>
        <fullName evidence="11">RNA exonuclease 3</fullName>
    </recommendedName>
</protein>
<keyword evidence="7" id="KW-0378">Hydrolase</keyword>
<keyword evidence="8 14" id="KW-0269">Exonuclease</keyword>
<keyword evidence="4" id="KW-0963">Cytoplasm</keyword>
<feature type="domain" description="Exonuclease" evidence="13">
    <location>
        <begin position="363"/>
        <end position="515"/>
    </location>
</feature>
<keyword evidence="6" id="KW-0540">Nuclease</keyword>
<dbReference type="HOGENOM" id="CLU_022453_5_3_1"/>
<feature type="compositionally biased region" description="Low complexity" evidence="12">
    <location>
        <begin position="207"/>
        <end position="222"/>
    </location>
</feature>
<feature type="compositionally biased region" description="Basic and acidic residues" evidence="12">
    <location>
        <begin position="1"/>
        <end position="10"/>
    </location>
</feature>
<dbReference type="SUPFAM" id="SSF53098">
    <property type="entry name" value="Ribonuclease H-like"/>
    <property type="match status" value="1"/>
</dbReference>
<name>F2QMN5_KOMPC</name>
<evidence type="ECO:0000256" key="12">
    <source>
        <dbReference type="SAM" id="MobiDB-lite"/>
    </source>
</evidence>
<feature type="compositionally biased region" description="Polar residues" evidence="12">
    <location>
        <begin position="59"/>
        <end position="70"/>
    </location>
</feature>
<evidence type="ECO:0000256" key="8">
    <source>
        <dbReference type="ARBA" id="ARBA00022839"/>
    </source>
</evidence>
<evidence type="ECO:0000256" key="4">
    <source>
        <dbReference type="ARBA" id="ARBA00022490"/>
    </source>
</evidence>
<evidence type="ECO:0000256" key="11">
    <source>
        <dbReference type="ARBA" id="ARBA00039985"/>
    </source>
</evidence>
<gene>
    <name evidence="14" type="primary">REX3</name>
    <name evidence="14" type="ordered locus">PP7435_Chr1-0697</name>
</gene>
<comment type="function">
    <text evidence="10">3' to 5' exoribonuclease required for proper 3' end maturation of MRP RNA and of the U5L snRNA.</text>
</comment>
<dbReference type="CDD" id="cd06145">
    <property type="entry name" value="REX1_like"/>
    <property type="match status" value="1"/>
</dbReference>
<dbReference type="GO" id="GO:0005634">
    <property type="term" value="C:nucleus"/>
    <property type="evidence" value="ECO:0007669"/>
    <property type="project" value="UniProtKB-SubCell"/>
</dbReference>
<dbReference type="GO" id="GO:0005737">
    <property type="term" value="C:cytoplasm"/>
    <property type="evidence" value="ECO:0007669"/>
    <property type="project" value="UniProtKB-SubCell"/>
</dbReference>
<feature type="region of interest" description="Disordered" evidence="12">
    <location>
        <begin position="205"/>
        <end position="227"/>
    </location>
</feature>
<comment type="similarity">
    <text evidence="3">Belongs to the REXO1/REXO3 family.</text>
</comment>
<keyword evidence="5" id="KW-0698">rRNA processing</keyword>
<feature type="region of interest" description="Disordered" evidence="12">
    <location>
        <begin position="1"/>
        <end position="138"/>
    </location>
</feature>
<comment type="subcellular location">
    <subcellularLocation>
        <location evidence="2">Cytoplasm</location>
    </subcellularLocation>
    <subcellularLocation>
        <location evidence="1">Nucleus</location>
    </subcellularLocation>
</comment>
<evidence type="ECO:0000256" key="5">
    <source>
        <dbReference type="ARBA" id="ARBA00022552"/>
    </source>
</evidence>
<evidence type="ECO:0000313" key="14">
    <source>
        <dbReference type="EMBL" id="CCA36840.1"/>
    </source>
</evidence>
<dbReference type="PANTHER" id="PTHR12801">
    <property type="entry name" value="RNA EXONUCLEASE REXO1 / RECO3 FAMILY MEMBER-RELATED"/>
    <property type="match status" value="1"/>
</dbReference>
<evidence type="ECO:0000313" key="15">
    <source>
        <dbReference type="Proteomes" id="UP000006853"/>
    </source>
</evidence>
<evidence type="ECO:0000256" key="7">
    <source>
        <dbReference type="ARBA" id="ARBA00022801"/>
    </source>
</evidence>
<dbReference type="InterPro" id="IPR034922">
    <property type="entry name" value="REX1-like_exo"/>
</dbReference>
<dbReference type="GO" id="GO:0004527">
    <property type="term" value="F:exonuclease activity"/>
    <property type="evidence" value="ECO:0007669"/>
    <property type="project" value="UniProtKB-KW"/>
</dbReference>
<organism evidence="14 15">
    <name type="scientific">Komagataella phaffii (strain ATCC 76273 / CBS 7435 / CECT 11047 / NRRL Y-11430 / Wegner 21-1)</name>
    <name type="common">Yeast</name>
    <name type="synonym">Pichia pastoris</name>
    <dbReference type="NCBI Taxonomy" id="981350"/>
    <lineage>
        <taxon>Eukaryota</taxon>
        <taxon>Fungi</taxon>
        <taxon>Dikarya</taxon>
        <taxon>Ascomycota</taxon>
        <taxon>Saccharomycotina</taxon>
        <taxon>Pichiomycetes</taxon>
        <taxon>Pichiales</taxon>
        <taxon>Pichiaceae</taxon>
        <taxon>Komagataella</taxon>
    </lineage>
</organism>
<dbReference type="AlphaFoldDB" id="F2QMN5"/>
<feature type="compositionally biased region" description="Polar residues" evidence="12">
    <location>
        <begin position="37"/>
        <end position="50"/>
    </location>
</feature>
<dbReference type="Gene3D" id="3.30.420.10">
    <property type="entry name" value="Ribonuclease H-like superfamily/Ribonuclease H"/>
    <property type="match status" value="1"/>
</dbReference>
<accession>F2QMN5</accession>
<dbReference type="InterPro" id="IPR013520">
    <property type="entry name" value="Ribonucl_H"/>
</dbReference>
<dbReference type="InterPro" id="IPR012337">
    <property type="entry name" value="RNaseH-like_sf"/>
</dbReference>
<keyword evidence="15" id="KW-1185">Reference proteome</keyword>
<sequence length="638" mass="71743">MFNHSSEKVMKQPSAASKVDQQQQPEDSTEGDRENPEQLSGTVKTLSKFSSDPIKTDSSDFLNKVFQNNKENGEVKQVHKISLFPSSAPRSDEKTDSEGSFLSRATVIKRPAEDSFEDETSKKQKPSTPTRLLPKSVLNPPTTVQERMRYLKNAHESLKSKLRNKDDQYCVNLAVKLELEAAKSTTSKNVYERALKIAIYKIRSEDSPQGTPSSSESSQPVSKIDDPDWVIPKLSKLMAPKNKLKRNSFILQIPPPYDGHLSKKVMQCSHCGDDFILGEQMLHDDKCVYHPERPKLTKQVALTNSRYNNSYNTRTYPCCNTTIDDATAGCATLKHHVYKLEDPIEMHHKIPFIFTADRNVDYLAVGLDCEMGWTSFGFELIRVTVVDFFTEEKILDTIVQPLGKMIDLNTKFSGVSEITDSNSVSFKKMRDLLFNVINRQTIIIGHGLENDMNVLRLIHTKIIDTSILYSTHYDPKRKDPLRLLVSNFLNRKIQSGEHDSNPLYFFDIEVPTPDYQGSWTSFLHYPLGSSLFFVIVLKSSNPNVVSSVPFLAAALFSEDLHPKGVFLMAATSSLNRFGVKASPKEGALFLSGESRSASPSVPTTGLFSFENEFEPSEDVLLRRLPLPCVNKVESFSSG</sequence>
<evidence type="ECO:0000256" key="2">
    <source>
        <dbReference type="ARBA" id="ARBA00004496"/>
    </source>
</evidence>
<proteinExistence type="inferred from homology"/>
<evidence type="ECO:0000259" key="13">
    <source>
        <dbReference type="SMART" id="SM00479"/>
    </source>
</evidence>
<dbReference type="InterPro" id="IPR036397">
    <property type="entry name" value="RNaseH_sf"/>
</dbReference>
<evidence type="ECO:0000256" key="6">
    <source>
        <dbReference type="ARBA" id="ARBA00022722"/>
    </source>
</evidence>
<reference evidence="14 15" key="1">
    <citation type="journal article" date="2011" name="J. Biotechnol.">
        <title>High-quality genome sequence of Pichia pastoris CBS7435.</title>
        <authorList>
            <person name="Kuberl A."/>
            <person name="Schneider J."/>
            <person name="Thallinger G.G."/>
            <person name="Anderl I."/>
            <person name="Wibberg D."/>
            <person name="Hajek T."/>
            <person name="Jaenicke S."/>
            <person name="Brinkrolf K."/>
            <person name="Goesmann A."/>
            <person name="Szczepanowski R."/>
            <person name="Puhler A."/>
            <person name="Schwab H."/>
            <person name="Glieder A."/>
            <person name="Pichler H."/>
        </authorList>
    </citation>
    <scope>NUCLEOTIDE SEQUENCE [LARGE SCALE GENOMIC DNA]</scope>
    <source>
        <strain evidence="15">ATCC 76273 / CBS 7435 / CECT 11047 / NRRL Y-11430 / Wegner 21-1</strain>
    </source>
</reference>
<dbReference type="PANTHER" id="PTHR12801:SF118">
    <property type="entry name" value="RNA EXONUCLEASE 3"/>
    <property type="match status" value="1"/>
</dbReference>
<evidence type="ECO:0000256" key="10">
    <source>
        <dbReference type="ARBA" id="ARBA00037201"/>
    </source>
</evidence>
<reference evidence="14 15" key="3">
    <citation type="journal article" date="2016" name="FEMS Yeast Res.">
        <title>Curation of the genome annotation of Pichia pastoris (Komagataella phaffii) CBS7435 from gene level to protein function.</title>
        <authorList>
            <person name="Valli M."/>
            <person name="Tatto N.E."/>
            <person name="Peymann A."/>
            <person name="Gruber C."/>
            <person name="Landes N."/>
            <person name="Ekker H."/>
            <person name="Thallinger G.G."/>
            <person name="Mattanovich D."/>
            <person name="Gasser B."/>
            <person name="Graf A.B."/>
        </authorList>
    </citation>
    <scope>GENOME REANNOTATION</scope>
    <source>
        <strain evidence="14 15">ATCC 76273 / CBS 7435 / CECT 11047 / NRRL Y-11430 / Wegner 21-1</strain>
    </source>
</reference>